<dbReference type="InterPro" id="IPR036250">
    <property type="entry name" value="AcylCo_DH-like_C"/>
</dbReference>
<evidence type="ECO:0000256" key="3">
    <source>
        <dbReference type="ARBA" id="ARBA00022630"/>
    </source>
</evidence>
<dbReference type="Gene3D" id="1.20.140.10">
    <property type="entry name" value="Butyryl-CoA Dehydrogenase, subunit A, domain 3"/>
    <property type="match status" value="2"/>
</dbReference>
<dbReference type="SUPFAM" id="SSF56645">
    <property type="entry name" value="Acyl-CoA dehydrogenase NM domain-like"/>
    <property type="match status" value="1"/>
</dbReference>
<proteinExistence type="inferred from homology"/>
<evidence type="ECO:0000313" key="11">
    <source>
        <dbReference type="Proteomes" id="UP000516439"/>
    </source>
</evidence>
<feature type="domain" description="Acyl-CoA dehydrogenase-like C-terminal" evidence="9">
    <location>
        <begin position="466"/>
        <end position="569"/>
    </location>
</feature>
<sequence length="597" mass="65662">METTEKKTIKGGEFLIKDTTYQEVFIPEEFDEEQQMIAQTCRDFLAAEVYPNLDKIDKQEDPELMPTLLTKAGELGILGVSVPEEYGGFGKNFNTSMLVADVVGAGHSFAVALSAHTGIGTLPILYYGNEAQKAKYIPKLGSGEWKAAYCLTEPNSGSDANSGKTKAKLSDDGKHYIITGQKMWITNGGFADVFIVFAKIDDDKNLTAFIVEKDFGGITMNPEEHKMGIKGSSTRQVFFNDCPVPVENMLSDRENGFKIAVNILNIGRIKLSAAAIGASKATLNTAINYSNERIQFGRPISKYGAIRFKIAEIAAKLYAVDSANYRAGQNIDDTYDQLVAGGMESGKARLKSVEQFAVECAILKVWGSEALDYTVDEGVQIYGGMGFSADAPMDRAYRDARINRIFEGTNEINRLLTVDMMLKRAMKGELDLMTPATAVAAELMSIPDFGEEDTTLFAAEKKVLSNLKKATLMVAGAAVQKLMMTLSKEQEILMNIADMASYVYVLESALLRTEKLVHTRGEEAAAGQLDLLRIYLVEAVDGIAKAGKEALWAFAEGDEQRMMLVGLRRFTKVEPFNVKDARQRVAQQLIEANKYIF</sequence>
<accession>A0ABX6TFD3</accession>
<dbReference type="PANTHER" id="PTHR43884:SF12">
    <property type="entry name" value="ISOVALERYL-COA DEHYDROGENASE, MITOCHONDRIAL-RELATED"/>
    <property type="match status" value="1"/>
</dbReference>
<dbReference type="PANTHER" id="PTHR43884">
    <property type="entry name" value="ACYL-COA DEHYDROGENASE"/>
    <property type="match status" value="1"/>
</dbReference>
<dbReference type="EMBL" id="CP061171">
    <property type="protein sequence ID" value="QNR83635.1"/>
    <property type="molecule type" value="Genomic_DNA"/>
</dbReference>
<dbReference type="Pfam" id="PF02770">
    <property type="entry name" value="Acyl-CoA_dh_M"/>
    <property type="match status" value="1"/>
</dbReference>
<evidence type="ECO:0000256" key="1">
    <source>
        <dbReference type="ARBA" id="ARBA00001974"/>
    </source>
</evidence>
<evidence type="ECO:0000259" key="8">
    <source>
        <dbReference type="Pfam" id="PF02771"/>
    </source>
</evidence>
<dbReference type="InterPro" id="IPR046373">
    <property type="entry name" value="Acyl-CoA_Oxase/DH_mid-dom_sf"/>
</dbReference>
<dbReference type="InterPro" id="IPR006089">
    <property type="entry name" value="Acyl-CoA_DH_CS"/>
</dbReference>
<evidence type="ECO:0000256" key="2">
    <source>
        <dbReference type="ARBA" id="ARBA00009347"/>
    </source>
</evidence>
<evidence type="ECO:0000256" key="5">
    <source>
        <dbReference type="RuleBase" id="RU362125"/>
    </source>
</evidence>
<dbReference type="RefSeq" id="WP_190326650.1">
    <property type="nucleotide sequence ID" value="NZ_CP061171.1"/>
</dbReference>
<organism evidence="10 11">
    <name type="scientific">Pedobacter riviphilus</name>
    <dbReference type="NCBI Taxonomy" id="2766984"/>
    <lineage>
        <taxon>Bacteria</taxon>
        <taxon>Pseudomonadati</taxon>
        <taxon>Bacteroidota</taxon>
        <taxon>Sphingobacteriia</taxon>
        <taxon>Sphingobacteriales</taxon>
        <taxon>Sphingobacteriaceae</taxon>
        <taxon>Pedobacter</taxon>
    </lineage>
</organism>
<dbReference type="Gene3D" id="1.10.540.10">
    <property type="entry name" value="Acyl-CoA dehydrogenase/oxidase, N-terminal domain"/>
    <property type="match status" value="1"/>
</dbReference>
<dbReference type="Gene3D" id="2.40.110.10">
    <property type="entry name" value="Butyryl-CoA Dehydrogenase, subunit A, domain 2"/>
    <property type="match status" value="1"/>
</dbReference>
<feature type="domain" description="Acyl-CoA dehydrogenase/oxidase C-terminal" evidence="6">
    <location>
        <begin position="255"/>
        <end position="416"/>
    </location>
</feature>
<dbReference type="InterPro" id="IPR013786">
    <property type="entry name" value="AcylCoA_DH/ox_N"/>
</dbReference>
<dbReference type="Pfam" id="PF21263">
    <property type="entry name" value="Acyl-CoA-dh_C"/>
    <property type="match status" value="1"/>
</dbReference>
<dbReference type="Proteomes" id="UP000516439">
    <property type="component" value="Chromosome"/>
</dbReference>
<dbReference type="PROSITE" id="PS00073">
    <property type="entry name" value="ACYL_COA_DH_2"/>
    <property type="match status" value="1"/>
</dbReference>
<gene>
    <name evidence="10" type="ORF">H9N25_17020</name>
</gene>
<dbReference type="InterPro" id="IPR049426">
    <property type="entry name" value="Acyl-CoA-dh-like_C"/>
</dbReference>
<protein>
    <submittedName>
        <fullName evidence="10">Acyl-CoA dehydrogenase family protein</fullName>
    </submittedName>
</protein>
<keyword evidence="3 5" id="KW-0285">Flavoprotein</keyword>
<dbReference type="Pfam" id="PF02771">
    <property type="entry name" value="Acyl-CoA_dh_N"/>
    <property type="match status" value="1"/>
</dbReference>
<dbReference type="InterPro" id="IPR009100">
    <property type="entry name" value="AcylCoA_DH/oxidase_NM_dom_sf"/>
</dbReference>
<dbReference type="InterPro" id="IPR006091">
    <property type="entry name" value="Acyl-CoA_Oxase/DH_mid-dom"/>
</dbReference>
<feature type="domain" description="Acyl-CoA dehydrogenase/oxidase N-terminal" evidence="8">
    <location>
        <begin position="32"/>
        <end position="144"/>
    </location>
</feature>
<dbReference type="PROSITE" id="PS00072">
    <property type="entry name" value="ACYL_COA_DH_1"/>
    <property type="match status" value="1"/>
</dbReference>
<evidence type="ECO:0000259" key="7">
    <source>
        <dbReference type="Pfam" id="PF02770"/>
    </source>
</evidence>
<feature type="domain" description="Acyl-CoA oxidase/dehydrogenase middle" evidence="7">
    <location>
        <begin position="148"/>
        <end position="242"/>
    </location>
</feature>
<reference evidence="10 11" key="1">
    <citation type="submission" date="2020-09" db="EMBL/GenBank/DDBJ databases">
        <title>Pedobacter sp. SW-16 isolated from soil near Yeocheon.</title>
        <authorList>
            <person name="Im H.S."/>
            <person name="Joung Y."/>
            <person name="Lee S.-S."/>
        </authorList>
    </citation>
    <scope>NUCLEOTIDE SEQUENCE [LARGE SCALE GENOMIC DNA]</scope>
    <source>
        <strain evidence="10 11">SW-16</strain>
    </source>
</reference>
<dbReference type="InterPro" id="IPR037069">
    <property type="entry name" value="AcylCoA_DH/ox_N_sf"/>
</dbReference>
<keyword evidence="4 5" id="KW-0274">FAD</keyword>
<keyword evidence="5" id="KW-0560">Oxidoreductase</keyword>
<comment type="similarity">
    <text evidence="2 5">Belongs to the acyl-CoA dehydrogenase family.</text>
</comment>
<name>A0ABX6TFD3_9SPHI</name>
<dbReference type="Pfam" id="PF00441">
    <property type="entry name" value="Acyl-CoA_dh_1"/>
    <property type="match status" value="1"/>
</dbReference>
<evidence type="ECO:0000259" key="6">
    <source>
        <dbReference type="Pfam" id="PF00441"/>
    </source>
</evidence>
<comment type="cofactor">
    <cofactor evidence="1 5">
        <name>FAD</name>
        <dbReference type="ChEBI" id="CHEBI:57692"/>
    </cofactor>
</comment>
<keyword evidence="11" id="KW-1185">Reference proteome</keyword>
<dbReference type="InterPro" id="IPR009075">
    <property type="entry name" value="AcylCo_DH/oxidase_C"/>
</dbReference>
<dbReference type="SUPFAM" id="SSF47203">
    <property type="entry name" value="Acyl-CoA dehydrogenase C-terminal domain-like"/>
    <property type="match status" value="1"/>
</dbReference>
<evidence type="ECO:0000313" key="10">
    <source>
        <dbReference type="EMBL" id="QNR83635.1"/>
    </source>
</evidence>
<evidence type="ECO:0000259" key="9">
    <source>
        <dbReference type="Pfam" id="PF21263"/>
    </source>
</evidence>
<evidence type="ECO:0000256" key="4">
    <source>
        <dbReference type="ARBA" id="ARBA00022827"/>
    </source>
</evidence>